<dbReference type="InterPro" id="IPR010982">
    <property type="entry name" value="Lambda_DNA-bd_dom_sf"/>
</dbReference>
<dbReference type="Proteomes" id="UP000306630">
    <property type="component" value="Unassembled WGS sequence"/>
</dbReference>
<gene>
    <name evidence="1" type="ORF">E5333_07275</name>
</gene>
<sequence length="89" mass="10143">MSKTRNYNPDTLAVMERFFTAIEACKQQKLIKTITAYCAECGIDAPHFYTQRKDRTRGFFEIGWAVPLIRNCGVSARWLLTGVGSMFAE</sequence>
<reference evidence="1 2" key="1">
    <citation type="submission" date="2019-04" db="EMBL/GenBank/DDBJ databases">
        <title>Microbes associate with the intestines of laboratory mice.</title>
        <authorList>
            <person name="Navarre W."/>
            <person name="Wong E."/>
            <person name="Huang K."/>
            <person name="Tropini C."/>
            <person name="Ng K."/>
            <person name="Yu B."/>
        </authorList>
    </citation>
    <scope>NUCLEOTIDE SEQUENCE [LARGE SCALE GENOMIC DNA]</scope>
    <source>
        <strain evidence="1 2">NM06_A21</strain>
    </source>
</reference>
<evidence type="ECO:0000313" key="1">
    <source>
        <dbReference type="EMBL" id="TGY74219.1"/>
    </source>
</evidence>
<comment type="caution">
    <text evidence="1">The sequence shown here is derived from an EMBL/GenBank/DDBJ whole genome shotgun (WGS) entry which is preliminary data.</text>
</comment>
<dbReference type="Gene3D" id="1.10.260.40">
    <property type="entry name" value="lambda repressor-like DNA-binding domains"/>
    <property type="match status" value="1"/>
</dbReference>
<name>A0A4V3RUC1_9BACT</name>
<dbReference type="AlphaFoldDB" id="A0A4V3RUC1"/>
<accession>A0A4V3RUC1</accession>
<evidence type="ECO:0000313" key="2">
    <source>
        <dbReference type="Proteomes" id="UP000306630"/>
    </source>
</evidence>
<protein>
    <submittedName>
        <fullName evidence="1">Uncharacterized protein</fullName>
    </submittedName>
</protein>
<dbReference type="RefSeq" id="WP_135993189.1">
    <property type="nucleotide sequence ID" value="NZ_SRYD01000024.1"/>
</dbReference>
<proteinExistence type="predicted"/>
<organism evidence="1 2">
    <name type="scientific">Muribaculum intestinale</name>
    <dbReference type="NCBI Taxonomy" id="1796646"/>
    <lineage>
        <taxon>Bacteria</taxon>
        <taxon>Pseudomonadati</taxon>
        <taxon>Bacteroidota</taxon>
        <taxon>Bacteroidia</taxon>
        <taxon>Bacteroidales</taxon>
        <taxon>Muribaculaceae</taxon>
        <taxon>Muribaculum</taxon>
    </lineage>
</organism>
<dbReference type="GO" id="GO:0003677">
    <property type="term" value="F:DNA binding"/>
    <property type="evidence" value="ECO:0007669"/>
    <property type="project" value="InterPro"/>
</dbReference>
<dbReference type="EMBL" id="SRYD01000024">
    <property type="protein sequence ID" value="TGY74219.1"/>
    <property type="molecule type" value="Genomic_DNA"/>
</dbReference>